<dbReference type="InterPro" id="IPR023210">
    <property type="entry name" value="NADP_OxRdtase_dom"/>
</dbReference>
<dbReference type="AlphaFoldDB" id="A0A0D6Z8I8"/>
<keyword evidence="2" id="KW-0521">NADP</keyword>
<dbReference type="PIRSF" id="PIRSF000097">
    <property type="entry name" value="AKR"/>
    <property type="match status" value="1"/>
</dbReference>
<dbReference type="PROSITE" id="PS00063">
    <property type="entry name" value="ALDOKETO_REDUCTASE_3"/>
    <property type="match status" value="1"/>
</dbReference>
<keyword evidence="3" id="KW-0560">Oxidoreductase</keyword>
<dbReference type="GO" id="GO:0016616">
    <property type="term" value="F:oxidoreductase activity, acting on the CH-OH group of donors, NAD or NADP as acceptor"/>
    <property type="evidence" value="ECO:0007669"/>
    <property type="project" value="UniProtKB-ARBA"/>
</dbReference>
<dbReference type="Pfam" id="PF00248">
    <property type="entry name" value="Aldo_ket_red"/>
    <property type="match status" value="1"/>
</dbReference>
<reference evidence="8 9" key="1">
    <citation type="submission" date="2015-01" db="EMBL/GenBank/DDBJ databases">
        <title>Draft genome sequences of the supercritical CO2 tolerant bacteria Bacillus subterraneus MITOT1 and Bacillus cereus MIT0214.</title>
        <authorList>
            <person name="Peet K.C."/>
            <person name="Thompson J.R."/>
        </authorList>
    </citation>
    <scope>NUCLEOTIDE SEQUENCE [LARGE SCALE GENOMIC DNA]</scope>
    <source>
        <strain evidence="8 9">MITOT1</strain>
    </source>
</reference>
<dbReference type="PANTHER" id="PTHR43827:SF3">
    <property type="entry name" value="NADP-DEPENDENT OXIDOREDUCTASE DOMAIN-CONTAINING PROTEIN"/>
    <property type="match status" value="1"/>
</dbReference>
<evidence type="ECO:0000256" key="6">
    <source>
        <dbReference type="PIRSR" id="PIRSR000097-3"/>
    </source>
</evidence>
<comment type="similarity">
    <text evidence="1">Belongs to the aldo/keto reductase family.</text>
</comment>
<feature type="active site" description="Proton donor" evidence="4">
    <location>
        <position position="53"/>
    </location>
</feature>
<dbReference type="RefSeq" id="WP_044393997.1">
    <property type="nucleotide sequence ID" value="NZ_JXIQ01000092.1"/>
</dbReference>
<feature type="binding site" evidence="5">
    <location>
        <position position="111"/>
    </location>
    <ligand>
        <name>substrate</name>
    </ligand>
</feature>
<evidence type="ECO:0000259" key="7">
    <source>
        <dbReference type="Pfam" id="PF00248"/>
    </source>
</evidence>
<dbReference type="FunFam" id="3.20.20.100:FF:000015">
    <property type="entry name" value="Oxidoreductase, aldo/keto reductase family"/>
    <property type="match status" value="1"/>
</dbReference>
<evidence type="ECO:0000256" key="3">
    <source>
        <dbReference type="ARBA" id="ARBA00023002"/>
    </source>
</evidence>
<feature type="site" description="Lowers pKa of active site Tyr" evidence="6">
    <location>
        <position position="78"/>
    </location>
</feature>
<evidence type="ECO:0000313" key="9">
    <source>
        <dbReference type="Proteomes" id="UP000032512"/>
    </source>
</evidence>
<dbReference type="SUPFAM" id="SSF51430">
    <property type="entry name" value="NAD(P)-linked oxidoreductase"/>
    <property type="match status" value="1"/>
</dbReference>
<gene>
    <name evidence="8" type="ORF">UB32_11685</name>
</gene>
<evidence type="ECO:0000256" key="4">
    <source>
        <dbReference type="PIRSR" id="PIRSR000097-1"/>
    </source>
</evidence>
<evidence type="ECO:0000256" key="1">
    <source>
        <dbReference type="ARBA" id="ARBA00007905"/>
    </source>
</evidence>
<accession>A0A0D6Z8I8</accession>
<organism evidence="8 9">
    <name type="scientific">Mesobacillus subterraneus</name>
    <dbReference type="NCBI Taxonomy" id="285983"/>
    <lineage>
        <taxon>Bacteria</taxon>
        <taxon>Bacillati</taxon>
        <taxon>Bacillota</taxon>
        <taxon>Bacilli</taxon>
        <taxon>Bacillales</taxon>
        <taxon>Bacillaceae</taxon>
        <taxon>Mesobacillus</taxon>
    </lineage>
</organism>
<proteinExistence type="inferred from homology"/>
<evidence type="ECO:0000256" key="5">
    <source>
        <dbReference type="PIRSR" id="PIRSR000097-2"/>
    </source>
</evidence>
<dbReference type="PANTHER" id="PTHR43827">
    <property type="entry name" value="2,5-DIKETO-D-GLUCONIC ACID REDUCTASE"/>
    <property type="match status" value="1"/>
</dbReference>
<protein>
    <submittedName>
        <fullName evidence="8">Glyoxal reductase</fullName>
    </submittedName>
</protein>
<dbReference type="PATRIC" id="fig|285983.3.peg.1004"/>
<dbReference type="Proteomes" id="UP000032512">
    <property type="component" value="Unassembled WGS sequence"/>
</dbReference>
<dbReference type="PROSITE" id="PS00798">
    <property type="entry name" value="ALDOKETO_REDUCTASE_1"/>
    <property type="match status" value="1"/>
</dbReference>
<name>A0A0D6Z8I8_9BACI</name>
<evidence type="ECO:0000313" key="8">
    <source>
        <dbReference type="EMBL" id="KIY21857.1"/>
    </source>
</evidence>
<dbReference type="Gene3D" id="3.20.20.100">
    <property type="entry name" value="NADP-dependent oxidoreductase domain"/>
    <property type="match status" value="1"/>
</dbReference>
<dbReference type="EMBL" id="JXIQ01000092">
    <property type="protein sequence ID" value="KIY21857.1"/>
    <property type="molecule type" value="Genomic_DNA"/>
</dbReference>
<dbReference type="InterPro" id="IPR020471">
    <property type="entry name" value="AKR"/>
</dbReference>
<comment type="caution">
    <text evidence="8">The sequence shown here is derived from an EMBL/GenBank/DDBJ whole genome shotgun (WGS) entry which is preliminary data.</text>
</comment>
<dbReference type="InterPro" id="IPR036812">
    <property type="entry name" value="NAD(P)_OxRdtase_dom_sf"/>
</dbReference>
<dbReference type="PROSITE" id="PS00062">
    <property type="entry name" value="ALDOKETO_REDUCTASE_2"/>
    <property type="match status" value="1"/>
</dbReference>
<evidence type="ECO:0000256" key="2">
    <source>
        <dbReference type="ARBA" id="ARBA00022857"/>
    </source>
</evidence>
<sequence>MESIYDKIKLHNGVEMPILGLGVYKVEQGNQIEETIHTALELGYRLIDTASFYQNEEGVGMAIRNSGIPREELFITSKVWNSDQGYDNALRAFDDSLEKLGLEYLDLYLIHWPVKGKYIETWRALEKRYQEGRVKAIGVSNFTIHHLQDLLSQSKEGPVINQVELHPLLAQTELREYCRQNDIAVEAWSPLSRGRFLNEPILGNIADRHGKTPAQVILRWHLQHDIIPIPKSVTPSRLKENADVFNFRLSEQEIAEIDGLNKEQRFGADPDYIDF</sequence>
<dbReference type="PRINTS" id="PR00069">
    <property type="entry name" value="ALDKETRDTASE"/>
</dbReference>
<keyword evidence="9" id="KW-1185">Reference proteome</keyword>
<feature type="domain" description="NADP-dependent oxidoreductase" evidence="7">
    <location>
        <begin position="30"/>
        <end position="261"/>
    </location>
</feature>
<dbReference type="InterPro" id="IPR018170">
    <property type="entry name" value="Aldo/ket_reductase_CS"/>
</dbReference>